<evidence type="ECO:0000313" key="2">
    <source>
        <dbReference type="EMBL" id="OLP78327.1"/>
    </source>
</evidence>
<feature type="region of interest" description="Disordered" evidence="1">
    <location>
        <begin position="147"/>
        <end position="169"/>
    </location>
</feature>
<sequence length="216" mass="23608">MAVRRRAEAQGCAIKGGDLQWGAAQQSGVAELNVSDSVTADRRATLAAGPPHSGSGMDPLYFPGFPDCEGGDLVAPRNSQGRRHDSGIESEFGPVPEGEAVRDNLDAPNWHIDIHEQVELHAPNSRKRRKQKSAKERIGEYGKFVPCGRDDENMGGERPSLGQQQRAKRSQIKNKIRYVVDICIAAEAGEESNQRRPVDAIAFKSGLVPVSIRFLR</sequence>
<keyword evidence="3" id="KW-1185">Reference proteome</keyword>
<dbReference type="AlphaFoldDB" id="A0A1Q9C5Z6"/>
<dbReference type="Proteomes" id="UP000186817">
    <property type="component" value="Unassembled WGS sequence"/>
</dbReference>
<protein>
    <submittedName>
        <fullName evidence="2">Uncharacterized protein</fullName>
    </submittedName>
</protein>
<comment type="caution">
    <text evidence="2">The sequence shown here is derived from an EMBL/GenBank/DDBJ whole genome shotgun (WGS) entry which is preliminary data.</text>
</comment>
<accession>A0A1Q9C5Z6</accession>
<evidence type="ECO:0000256" key="1">
    <source>
        <dbReference type="SAM" id="MobiDB-lite"/>
    </source>
</evidence>
<feature type="region of interest" description="Disordered" evidence="1">
    <location>
        <begin position="77"/>
        <end position="97"/>
    </location>
</feature>
<evidence type="ECO:0000313" key="3">
    <source>
        <dbReference type="Proteomes" id="UP000186817"/>
    </source>
</evidence>
<gene>
    <name evidence="2" type="ORF">AK812_SmicGene41507</name>
</gene>
<reference evidence="2 3" key="1">
    <citation type="submission" date="2016-02" db="EMBL/GenBank/DDBJ databases">
        <title>Genome analysis of coral dinoflagellate symbionts highlights evolutionary adaptations to a symbiotic lifestyle.</title>
        <authorList>
            <person name="Aranda M."/>
            <person name="Li Y."/>
            <person name="Liew Y.J."/>
            <person name="Baumgarten S."/>
            <person name="Simakov O."/>
            <person name="Wilson M."/>
            <person name="Piel J."/>
            <person name="Ashoor H."/>
            <person name="Bougouffa S."/>
            <person name="Bajic V.B."/>
            <person name="Ryu T."/>
            <person name="Ravasi T."/>
            <person name="Bayer T."/>
            <person name="Micklem G."/>
            <person name="Kim H."/>
            <person name="Bhak J."/>
            <person name="Lajeunesse T.C."/>
            <person name="Voolstra C.R."/>
        </authorList>
    </citation>
    <scope>NUCLEOTIDE SEQUENCE [LARGE SCALE GENOMIC DNA]</scope>
    <source>
        <strain evidence="2 3">CCMP2467</strain>
    </source>
</reference>
<name>A0A1Q9C5Z6_SYMMI</name>
<organism evidence="2 3">
    <name type="scientific">Symbiodinium microadriaticum</name>
    <name type="common">Dinoflagellate</name>
    <name type="synonym">Zooxanthella microadriatica</name>
    <dbReference type="NCBI Taxonomy" id="2951"/>
    <lineage>
        <taxon>Eukaryota</taxon>
        <taxon>Sar</taxon>
        <taxon>Alveolata</taxon>
        <taxon>Dinophyceae</taxon>
        <taxon>Suessiales</taxon>
        <taxon>Symbiodiniaceae</taxon>
        <taxon>Symbiodinium</taxon>
    </lineage>
</organism>
<dbReference type="EMBL" id="LSRX01001626">
    <property type="protein sequence ID" value="OLP78327.1"/>
    <property type="molecule type" value="Genomic_DNA"/>
</dbReference>
<proteinExistence type="predicted"/>